<dbReference type="EMBL" id="AP005934">
    <property type="protein sequence ID" value="BAD36597.1"/>
    <property type="molecule type" value="Genomic_DNA"/>
</dbReference>
<dbReference type="Proteomes" id="UP000000763">
    <property type="component" value="Chromosome 9"/>
</dbReference>
<reference evidence="2" key="1">
    <citation type="submission" date="2002-07" db="EMBL/GenBank/DDBJ databases">
        <title>Oryza sativa nipponbare(GA3) genomic DNA, chromosome 9, PAC clone:P0450F09.</title>
        <authorList>
            <person name="Sasaki T."/>
            <person name="Matsumoto T."/>
            <person name="Hattori M."/>
            <person name="Sakaki Y."/>
            <person name="Katayose Y."/>
        </authorList>
    </citation>
    <scope>NUCLEOTIDE SEQUENCE</scope>
</reference>
<dbReference type="EMBL" id="AP005586">
    <property type="protein sequence ID" value="BAD36181.1"/>
    <property type="molecule type" value="Genomic_DNA"/>
</dbReference>
<gene>
    <name evidence="3" type="ORF">P0023E10.7</name>
    <name evidence="2" type="ORF">P0450F09.37</name>
</gene>
<sequence>MPKSTGQIYPQLFTKAGLAASGIEVVDAAAPADAADGEHGLVHDARTGGAEDVGRRLQQHLHLQLAVAVDSNQREGGETPSAATIGGPAATSSLVWCFMQELVDSGASWRETWTSRAESAGERGGSDCDGQVHDLPCLPPPPSHDRSLAL</sequence>
<reference evidence="4" key="4">
    <citation type="journal article" date="2008" name="Nucleic Acids Res.">
        <title>The rice annotation project database (RAP-DB): 2008 update.</title>
        <authorList>
            <consortium name="The rice annotation project (RAP)"/>
        </authorList>
    </citation>
    <scope>GENOME REANNOTATION</scope>
    <source>
        <strain evidence="4">cv. Nipponbare</strain>
    </source>
</reference>
<evidence type="ECO:0000256" key="1">
    <source>
        <dbReference type="SAM" id="MobiDB-lite"/>
    </source>
</evidence>
<proteinExistence type="predicted"/>
<reference evidence="3" key="2">
    <citation type="submission" date="2002-11" db="EMBL/GenBank/DDBJ databases">
        <title>Oryza sativa nipponbare(GA3) genomic DNA, chromosome 9, PAC clone:P0023E10.</title>
        <authorList>
            <person name="Sasaki T."/>
            <person name="Matsumoto T."/>
            <person name="Hattori M."/>
            <person name="Sakaki Y."/>
            <person name="Katayose Y."/>
        </authorList>
    </citation>
    <scope>NUCLEOTIDE SEQUENCE</scope>
</reference>
<evidence type="ECO:0000313" key="4">
    <source>
        <dbReference type="Proteomes" id="UP000000763"/>
    </source>
</evidence>
<protein>
    <submittedName>
        <fullName evidence="3">Uncharacterized protein</fullName>
    </submittedName>
</protein>
<dbReference type="AlphaFoldDB" id="Q69KE3"/>
<evidence type="ECO:0000313" key="3">
    <source>
        <dbReference type="EMBL" id="BAD36597.1"/>
    </source>
</evidence>
<accession>Q69KE3</accession>
<name>Q69KE3_ORYSJ</name>
<reference evidence="4" key="3">
    <citation type="journal article" date="2005" name="Nature">
        <title>The map-based sequence of the rice genome.</title>
        <authorList>
            <consortium name="International rice genome sequencing project (IRGSP)"/>
            <person name="Matsumoto T."/>
            <person name="Wu J."/>
            <person name="Kanamori H."/>
            <person name="Katayose Y."/>
            <person name="Fujisawa M."/>
            <person name="Namiki N."/>
            <person name="Mizuno H."/>
            <person name="Yamamoto K."/>
            <person name="Antonio B.A."/>
            <person name="Baba T."/>
            <person name="Sakata K."/>
            <person name="Nagamura Y."/>
            <person name="Aoki H."/>
            <person name="Arikawa K."/>
            <person name="Arita K."/>
            <person name="Bito T."/>
            <person name="Chiden Y."/>
            <person name="Fujitsuka N."/>
            <person name="Fukunaka R."/>
            <person name="Hamada M."/>
            <person name="Harada C."/>
            <person name="Hayashi A."/>
            <person name="Hijishita S."/>
            <person name="Honda M."/>
            <person name="Hosokawa S."/>
            <person name="Ichikawa Y."/>
            <person name="Idonuma A."/>
            <person name="Iijima M."/>
            <person name="Ikeda M."/>
            <person name="Ikeno M."/>
            <person name="Ito K."/>
            <person name="Ito S."/>
            <person name="Ito T."/>
            <person name="Ito Y."/>
            <person name="Ito Y."/>
            <person name="Iwabuchi A."/>
            <person name="Kamiya K."/>
            <person name="Karasawa W."/>
            <person name="Kurita K."/>
            <person name="Katagiri S."/>
            <person name="Kikuta A."/>
            <person name="Kobayashi H."/>
            <person name="Kobayashi N."/>
            <person name="Machita K."/>
            <person name="Maehara T."/>
            <person name="Masukawa M."/>
            <person name="Mizubayashi T."/>
            <person name="Mukai Y."/>
            <person name="Nagasaki H."/>
            <person name="Nagata Y."/>
            <person name="Naito S."/>
            <person name="Nakashima M."/>
            <person name="Nakama Y."/>
            <person name="Nakamichi Y."/>
            <person name="Nakamura M."/>
            <person name="Meguro A."/>
            <person name="Negishi M."/>
            <person name="Ohta I."/>
            <person name="Ohta T."/>
            <person name="Okamoto M."/>
            <person name="Ono N."/>
            <person name="Saji S."/>
            <person name="Sakaguchi M."/>
            <person name="Sakai K."/>
            <person name="Shibata M."/>
            <person name="Shimokawa T."/>
            <person name="Song J."/>
            <person name="Takazaki Y."/>
            <person name="Terasawa K."/>
            <person name="Tsugane M."/>
            <person name="Tsuji K."/>
            <person name="Ueda S."/>
            <person name="Waki K."/>
            <person name="Yamagata H."/>
            <person name="Yamamoto M."/>
            <person name="Yamamoto S."/>
            <person name="Yamane H."/>
            <person name="Yoshiki S."/>
            <person name="Yoshihara R."/>
            <person name="Yukawa K."/>
            <person name="Zhong H."/>
            <person name="Yano M."/>
            <person name="Yuan Q."/>
            <person name="Ouyang S."/>
            <person name="Liu J."/>
            <person name="Jones K.M."/>
            <person name="Gansberger K."/>
            <person name="Moffat K."/>
            <person name="Hill J."/>
            <person name="Bera J."/>
            <person name="Fadrosh D."/>
            <person name="Jin S."/>
            <person name="Johri S."/>
            <person name="Kim M."/>
            <person name="Overton L."/>
            <person name="Reardon M."/>
            <person name="Tsitrin T."/>
            <person name="Vuong H."/>
            <person name="Weaver B."/>
            <person name="Ciecko A."/>
            <person name="Tallon L."/>
            <person name="Jackson J."/>
            <person name="Pai G."/>
            <person name="Aken S.V."/>
            <person name="Utterback T."/>
            <person name="Reidmuller S."/>
            <person name="Feldblyum T."/>
            <person name="Hsiao J."/>
            <person name="Zismann V."/>
            <person name="Iobst S."/>
            <person name="de Vazeille A.R."/>
            <person name="Buell C.R."/>
            <person name="Ying K."/>
            <person name="Li Y."/>
            <person name="Lu T."/>
            <person name="Huang Y."/>
            <person name="Zhao Q."/>
            <person name="Feng Q."/>
            <person name="Zhang L."/>
            <person name="Zhu J."/>
            <person name="Weng Q."/>
            <person name="Mu J."/>
            <person name="Lu Y."/>
            <person name="Fan D."/>
            <person name="Liu Y."/>
            <person name="Guan J."/>
            <person name="Zhang Y."/>
            <person name="Yu S."/>
            <person name="Liu X."/>
            <person name="Zhang Y."/>
            <person name="Hong G."/>
            <person name="Han B."/>
            <person name="Choisne N."/>
            <person name="Demange N."/>
            <person name="Orjeda G."/>
            <person name="Samain S."/>
            <person name="Cattolico L."/>
            <person name="Pelletier E."/>
            <person name="Couloux A."/>
            <person name="Segurens B."/>
            <person name="Wincker P."/>
            <person name="D'Hont A."/>
            <person name="Scarpelli C."/>
            <person name="Weissenbach J."/>
            <person name="Salanoubat M."/>
            <person name="Quetier F."/>
            <person name="Yu Y."/>
            <person name="Kim H.R."/>
            <person name="Rambo T."/>
            <person name="Currie J."/>
            <person name="Collura K."/>
            <person name="Luo M."/>
            <person name="Yang T."/>
            <person name="Ammiraju J.S.S."/>
            <person name="Engler F."/>
            <person name="Soderlund C."/>
            <person name="Wing R.A."/>
            <person name="Palmer L.E."/>
            <person name="de la Bastide M."/>
            <person name="Spiegel L."/>
            <person name="Nascimento L."/>
            <person name="Zutavern T."/>
            <person name="O'Shaughnessy A."/>
            <person name="Dike S."/>
            <person name="Dedhia N."/>
            <person name="Preston R."/>
            <person name="Balija V."/>
            <person name="McCombie W.R."/>
            <person name="Chow T."/>
            <person name="Chen H."/>
            <person name="Chung M."/>
            <person name="Chen C."/>
            <person name="Shaw J."/>
            <person name="Wu H."/>
            <person name="Hsiao K."/>
            <person name="Chao Y."/>
            <person name="Chu M."/>
            <person name="Cheng C."/>
            <person name="Hour A."/>
            <person name="Lee P."/>
            <person name="Lin S."/>
            <person name="Lin Y."/>
            <person name="Liou J."/>
            <person name="Liu S."/>
            <person name="Hsing Y."/>
            <person name="Raghuvanshi S."/>
            <person name="Mohanty A."/>
            <person name="Bharti A.K."/>
            <person name="Gaur A."/>
            <person name="Gupta V."/>
            <person name="Kumar D."/>
            <person name="Ravi V."/>
            <person name="Vij S."/>
            <person name="Kapur A."/>
            <person name="Khurana P."/>
            <person name="Khurana P."/>
            <person name="Khurana J.P."/>
            <person name="Tyagi A.K."/>
            <person name="Gaikwad K."/>
            <person name="Singh A."/>
            <person name="Dalal V."/>
            <person name="Srivastava S."/>
            <person name="Dixit A."/>
            <person name="Pal A.K."/>
            <person name="Ghazi I.A."/>
            <person name="Yadav M."/>
            <person name="Pandit A."/>
            <person name="Bhargava A."/>
            <person name="Sureshbabu K."/>
            <person name="Batra K."/>
            <person name="Sharma T.R."/>
            <person name="Mohapatra T."/>
            <person name="Singh N.K."/>
            <person name="Messing J."/>
            <person name="Nelson A.B."/>
            <person name="Fuks G."/>
            <person name="Kavchok S."/>
            <person name="Keizer G."/>
            <person name="Linton E."/>
            <person name="Llaca V."/>
            <person name="Song R."/>
            <person name="Tanyolac B."/>
            <person name="Young S."/>
            <person name="Ho-Il K."/>
            <person name="Hahn J.H."/>
            <person name="Sangsakoo G."/>
            <person name="Vanavichit A."/>
            <person name="de Mattos Luiz.A.T."/>
            <person name="Zimmer P.D."/>
            <person name="Malone G."/>
            <person name="Dellagostin O."/>
            <person name="de Oliveira A.C."/>
            <person name="Bevan M."/>
            <person name="Bancroft I."/>
            <person name="Minx P."/>
            <person name="Cordum H."/>
            <person name="Wilson R."/>
            <person name="Cheng Z."/>
            <person name="Jin W."/>
            <person name="Jiang J."/>
            <person name="Leong S.A."/>
            <person name="Iwama H."/>
            <person name="Gojobori T."/>
            <person name="Itoh T."/>
            <person name="Niimura Y."/>
            <person name="Fujii Y."/>
            <person name="Habara T."/>
            <person name="Sakai H."/>
            <person name="Sato Y."/>
            <person name="Wilson G."/>
            <person name="Kumar K."/>
            <person name="McCouch S."/>
            <person name="Juretic N."/>
            <person name="Hoen D."/>
            <person name="Wright S."/>
            <person name="Bruskiewich R."/>
            <person name="Bureau T."/>
            <person name="Miyao A."/>
            <person name="Hirochika H."/>
            <person name="Nishikawa T."/>
            <person name="Kadowaki K."/>
            <person name="Sugiura M."/>
            <person name="Burr B."/>
            <person name="Sasaki T."/>
        </authorList>
    </citation>
    <scope>NUCLEOTIDE SEQUENCE [LARGE SCALE GENOMIC DNA]</scope>
    <source>
        <strain evidence="4">cv. Nipponbare</strain>
    </source>
</reference>
<feature type="compositionally biased region" description="Basic and acidic residues" evidence="1">
    <location>
        <begin position="119"/>
        <end position="132"/>
    </location>
</feature>
<evidence type="ECO:0000313" key="2">
    <source>
        <dbReference type="EMBL" id="BAD36181.1"/>
    </source>
</evidence>
<feature type="region of interest" description="Disordered" evidence="1">
    <location>
        <begin position="113"/>
        <end position="150"/>
    </location>
</feature>
<organism evidence="3 4">
    <name type="scientific">Oryza sativa subsp. japonica</name>
    <name type="common">Rice</name>
    <dbReference type="NCBI Taxonomy" id="39947"/>
    <lineage>
        <taxon>Eukaryota</taxon>
        <taxon>Viridiplantae</taxon>
        <taxon>Streptophyta</taxon>
        <taxon>Embryophyta</taxon>
        <taxon>Tracheophyta</taxon>
        <taxon>Spermatophyta</taxon>
        <taxon>Magnoliopsida</taxon>
        <taxon>Liliopsida</taxon>
        <taxon>Poales</taxon>
        <taxon>Poaceae</taxon>
        <taxon>BOP clade</taxon>
        <taxon>Oryzoideae</taxon>
        <taxon>Oryzeae</taxon>
        <taxon>Oryzinae</taxon>
        <taxon>Oryza</taxon>
        <taxon>Oryza sativa</taxon>
    </lineage>
</organism>